<reference evidence="2 3" key="1">
    <citation type="submission" date="2018-01" db="EMBL/GenBank/DDBJ databases">
        <authorList>
            <person name="Paulsen S."/>
            <person name="Gram L.K."/>
        </authorList>
    </citation>
    <scope>NUCLEOTIDE SEQUENCE [LARGE SCALE GENOMIC DNA]</scope>
    <source>
        <strain evidence="2 3">S2676</strain>
    </source>
</reference>
<organism evidence="2 3">
    <name type="scientific">Pseudoalteromonas rubra</name>
    <dbReference type="NCBI Taxonomy" id="43658"/>
    <lineage>
        <taxon>Bacteria</taxon>
        <taxon>Pseudomonadati</taxon>
        <taxon>Pseudomonadota</taxon>
        <taxon>Gammaproteobacteria</taxon>
        <taxon>Alteromonadales</taxon>
        <taxon>Pseudoalteromonadaceae</taxon>
        <taxon>Pseudoalteromonas</taxon>
    </lineage>
</organism>
<accession>A0A5S3WML8</accession>
<dbReference type="RefSeq" id="WP_138552335.1">
    <property type="nucleotide sequence ID" value="NZ_PNCH01000036.1"/>
</dbReference>
<evidence type="ECO:0000313" key="3">
    <source>
        <dbReference type="Proteomes" id="UP000310249"/>
    </source>
</evidence>
<keyword evidence="1" id="KW-0812">Transmembrane</keyword>
<keyword evidence="1" id="KW-0472">Membrane</keyword>
<dbReference type="AlphaFoldDB" id="A0A5S3WML8"/>
<feature type="transmembrane region" description="Helical" evidence="1">
    <location>
        <begin position="85"/>
        <end position="103"/>
    </location>
</feature>
<keyword evidence="1" id="KW-1133">Transmembrane helix</keyword>
<gene>
    <name evidence="2" type="ORF">CWB99_11250</name>
</gene>
<dbReference type="OrthoDB" id="9966044at2"/>
<feature type="transmembrane region" description="Helical" evidence="1">
    <location>
        <begin position="21"/>
        <end position="40"/>
    </location>
</feature>
<feature type="transmembrane region" description="Helical" evidence="1">
    <location>
        <begin position="115"/>
        <end position="138"/>
    </location>
</feature>
<evidence type="ECO:0008006" key="4">
    <source>
        <dbReference type="Google" id="ProtNLM"/>
    </source>
</evidence>
<feature type="transmembrane region" description="Helical" evidence="1">
    <location>
        <begin position="60"/>
        <end position="78"/>
    </location>
</feature>
<sequence>MDRKYQPQVSNSETGNGRTESYDRSLWLLIPVNFYLWWKIVDYIDLYYWSVFNSTTYELIVLSINIPVYFSAVFYVFKIRVLPNIFWKIWIVIAVLDELRLAIDYIEKVDFYSGLIYVVFFVGPVVPLYVIGVIYAYLSPTIWKDVDVNNTKNE</sequence>
<proteinExistence type="predicted"/>
<evidence type="ECO:0000313" key="2">
    <source>
        <dbReference type="EMBL" id="TMP28482.1"/>
    </source>
</evidence>
<name>A0A5S3WML8_9GAMM</name>
<reference evidence="3" key="2">
    <citation type="submission" date="2019-06" db="EMBL/GenBank/DDBJ databases">
        <title>Co-occurence of chitin degradation, pigmentation and bioactivity in marine Pseudoalteromonas.</title>
        <authorList>
            <person name="Sonnenschein E.C."/>
            <person name="Bech P.K."/>
        </authorList>
    </citation>
    <scope>NUCLEOTIDE SEQUENCE [LARGE SCALE GENOMIC DNA]</scope>
    <source>
        <strain evidence="3">S2676</strain>
    </source>
</reference>
<evidence type="ECO:0000256" key="1">
    <source>
        <dbReference type="SAM" id="Phobius"/>
    </source>
</evidence>
<comment type="caution">
    <text evidence="2">The sequence shown here is derived from an EMBL/GenBank/DDBJ whole genome shotgun (WGS) entry which is preliminary data.</text>
</comment>
<protein>
    <recommendedName>
        <fullName evidence="4">Transmembrane protein</fullName>
    </recommendedName>
</protein>
<dbReference type="EMBL" id="PNCI01000024">
    <property type="protein sequence ID" value="TMP28482.1"/>
    <property type="molecule type" value="Genomic_DNA"/>
</dbReference>
<dbReference type="Proteomes" id="UP000310249">
    <property type="component" value="Unassembled WGS sequence"/>
</dbReference>